<gene>
    <name evidence="1" type="ORF">MNBD_GAMMA16-1671</name>
</gene>
<proteinExistence type="predicted"/>
<organism evidence="1">
    <name type="scientific">hydrothermal vent metagenome</name>
    <dbReference type="NCBI Taxonomy" id="652676"/>
    <lineage>
        <taxon>unclassified sequences</taxon>
        <taxon>metagenomes</taxon>
        <taxon>ecological metagenomes</taxon>
    </lineage>
</organism>
<name>A0A3B0ZF15_9ZZZZ</name>
<dbReference type="EMBL" id="UOFO01000086">
    <property type="protein sequence ID" value="VAW86052.1"/>
    <property type="molecule type" value="Genomic_DNA"/>
</dbReference>
<sequence length="76" mass="8744">MIGTPYHGYLKNITIALINGFDKHFMVDEEGGHVKFFSPKTLAEMLRQTGYEPQEYLCAGRFAPLWKGMMYKAIKL</sequence>
<reference evidence="1" key="1">
    <citation type="submission" date="2018-06" db="EMBL/GenBank/DDBJ databases">
        <authorList>
            <person name="Zhirakovskaya E."/>
        </authorList>
    </citation>
    <scope>NUCLEOTIDE SEQUENCE</scope>
</reference>
<accession>A0A3B0ZF15</accession>
<protein>
    <submittedName>
        <fullName evidence="1">Uncharacterized protein</fullName>
    </submittedName>
</protein>
<dbReference type="AlphaFoldDB" id="A0A3B0ZF15"/>
<evidence type="ECO:0000313" key="1">
    <source>
        <dbReference type="EMBL" id="VAW86052.1"/>
    </source>
</evidence>